<feature type="transmembrane region" description="Helical" evidence="6">
    <location>
        <begin position="6"/>
        <end position="24"/>
    </location>
</feature>
<name>A0A0K8MBA4_9PROT</name>
<dbReference type="Proteomes" id="UP000036771">
    <property type="component" value="Unassembled WGS sequence"/>
</dbReference>
<dbReference type="PANTHER" id="PTHR39087">
    <property type="entry name" value="UPF0104 MEMBRANE PROTEIN MJ1595"/>
    <property type="match status" value="1"/>
</dbReference>
<evidence type="ECO:0000256" key="3">
    <source>
        <dbReference type="ARBA" id="ARBA00022692"/>
    </source>
</evidence>
<keyword evidence="3 6" id="KW-0812">Transmembrane</keyword>
<evidence type="ECO:0000256" key="6">
    <source>
        <dbReference type="SAM" id="Phobius"/>
    </source>
</evidence>
<evidence type="ECO:0000256" key="4">
    <source>
        <dbReference type="ARBA" id="ARBA00022989"/>
    </source>
</evidence>
<dbReference type="OrthoDB" id="5242769at2"/>
<comment type="caution">
    <text evidence="7">The sequence shown here is derived from an EMBL/GenBank/DDBJ whole genome shotgun (WGS) entry which is preliminary data.</text>
</comment>
<keyword evidence="8" id="KW-1185">Reference proteome</keyword>
<organism evidence="7 8">
    <name type="scientific">Caedimonas varicaedens</name>
    <dbReference type="NCBI Taxonomy" id="1629334"/>
    <lineage>
        <taxon>Bacteria</taxon>
        <taxon>Pseudomonadati</taxon>
        <taxon>Pseudomonadota</taxon>
        <taxon>Alphaproteobacteria</taxon>
        <taxon>Holosporales</taxon>
        <taxon>Caedimonadaceae</taxon>
        <taxon>Caedimonas</taxon>
    </lineage>
</organism>
<feature type="transmembrane region" description="Helical" evidence="6">
    <location>
        <begin position="144"/>
        <end position="165"/>
    </location>
</feature>
<feature type="transmembrane region" description="Helical" evidence="6">
    <location>
        <begin position="121"/>
        <end position="138"/>
    </location>
</feature>
<evidence type="ECO:0000256" key="2">
    <source>
        <dbReference type="ARBA" id="ARBA00022475"/>
    </source>
</evidence>
<keyword evidence="4 6" id="KW-1133">Transmembrane helix</keyword>
<accession>A0A0K8MBA4</accession>
<sequence length="328" mass="36702">MKFFKIIFGIIMSTVCFYLAARHIDFLALKESFNRINICWMLFSSVGVFISQWIRSIRWARLLKPIHPVTNLKSFQIYAVGNMANLIIPLRGGDILRVWMMARHLSENKSPILATLVTERLIDLIFFGFLLGISLLLYPLPQWITMSGIMLVVGSVSLGALLVFLKVKVISLNALWKILGIILSVRTIIRLQGIVAGFLEGVAPLSNAREYVIFLIETILMWVGQGVFIYLLFYSFGFTETYHLGVNAALLLLALTTVAITLPSSPGHVGTLHLMCVISLEICGLPTTEAFSYAVVFHALFNVILIILGIYGFMGERGNVNFRLKTLP</sequence>
<feature type="transmembrane region" description="Helical" evidence="6">
    <location>
        <begin position="244"/>
        <end position="262"/>
    </location>
</feature>
<evidence type="ECO:0000256" key="5">
    <source>
        <dbReference type="ARBA" id="ARBA00023136"/>
    </source>
</evidence>
<dbReference type="GO" id="GO:0005886">
    <property type="term" value="C:plasma membrane"/>
    <property type="evidence" value="ECO:0007669"/>
    <property type="project" value="UniProtKB-SubCell"/>
</dbReference>
<dbReference type="InterPro" id="IPR022791">
    <property type="entry name" value="L-PG_synthase/AglD"/>
</dbReference>
<gene>
    <name evidence="7" type="ORF">Cva_00080</name>
</gene>
<evidence type="ECO:0000313" key="7">
    <source>
        <dbReference type="EMBL" id="GAO97448.1"/>
    </source>
</evidence>
<proteinExistence type="predicted"/>
<feature type="transmembrane region" description="Helical" evidence="6">
    <location>
        <begin position="211"/>
        <end position="232"/>
    </location>
</feature>
<dbReference type="NCBIfam" id="TIGR00374">
    <property type="entry name" value="flippase-like domain"/>
    <property type="match status" value="1"/>
</dbReference>
<dbReference type="STRING" id="1629334.Cva_00080"/>
<reference evidence="7 8" key="1">
    <citation type="submission" date="2015-03" db="EMBL/GenBank/DDBJ databases">
        <title>Caedibacter varicaedens, whole genome shotgun sequence.</title>
        <authorList>
            <person name="Suzuki H."/>
            <person name="Dapper A.L."/>
            <person name="Gibson A.K."/>
            <person name="Jackson C."/>
            <person name="Lee H."/>
            <person name="Pejaver V.R."/>
            <person name="Doak T."/>
            <person name="Lynch M."/>
        </authorList>
    </citation>
    <scope>NUCLEOTIDE SEQUENCE [LARGE SCALE GENOMIC DNA]</scope>
</reference>
<evidence type="ECO:0008006" key="9">
    <source>
        <dbReference type="Google" id="ProtNLM"/>
    </source>
</evidence>
<dbReference type="Pfam" id="PF03706">
    <property type="entry name" value="LPG_synthase_TM"/>
    <property type="match status" value="1"/>
</dbReference>
<protein>
    <recommendedName>
        <fullName evidence="9">Flippase-like domain-containing protein</fullName>
    </recommendedName>
</protein>
<comment type="subcellular location">
    <subcellularLocation>
        <location evidence="1">Cell membrane</location>
        <topology evidence="1">Multi-pass membrane protein</topology>
    </subcellularLocation>
</comment>
<evidence type="ECO:0000313" key="8">
    <source>
        <dbReference type="Proteomes" id="UP000036771"/>
    </source>
</evidence>
<keyword evidence="5 6" id="KW-0472">Membrane</keyword>
<dbReference type="AlphaFoldDB" id="A0A0K8MBA4"/>
<keyword evidence="2" id="KW-1003">Cell membrane</keyword>
<dbReference type="EMBL" id="BBVC01000004">
    <property type="protein sequence ID" value="GAO97448.1"/>
    <property type="molecule type" value="Genomic_DNA"/>
</dbReference>
<dbReference type="PANTHER" id="PTHR39087:SF2">
    <property type="entry name" value="UPF0104 MEMBRANE PROTEIN MJ1595"/>
    <property type="match status" value="1"/>
</dbReference>
<feature type="transmembrane region" description="Helical" evidence="6">
    <location>
        <begin position="36"/>
        <end position="55"/>
    </location>
</feature>
<feature type="transmembrane region" description="Helical" evidence="6">
    <location>
        <begin position="177"/>
        <end position="199"/>
    </location>
</feature>
<evidence type="ECO:0000256" key="1">
    <source>
        <dbReference type="ARBA" id="ARBA00004651"/>
    </source>
</evidence>
<feature type="transmembrane region" description="Helical" evidence="6">
    <location>
        <begin position="290"/>
        <end position="314"/>
    </location>
</feature>